<evidence type="ECO:0000256" key="6">
    <source>
        <dbReference type="ARBA" id="ARBA00047886"/>
    </source>
</evidence>
<gene>
    <name evidence="11" type="ORF">BDP27DRAFT_1208080</name>
</gene>
<dbReference type="InterPro" id="IPR010610">
    <property type="entry name" value="EryCIII-like_C"/>
</dbReference>
<dbReference type="OrthoDB" id="10261837at2759"/>
<proteinExistence type="inferred from homology"/>
<dbReference type="EMBL" id="JADNRY010000003">
    <property type="protein sequence ID" value="KAF9077635.1"/>
    <property type="molecule type" value="Genomic_DNA"/>
</dbReference>
<reference evidence="11" key="1">
    <citation type="submission" date="2020-11" db="EMBL/GenBank/DDBJ databases">
        <authorList>
            <consortium name="DOE Joint Genome Institute"/>
            <person name="Ahrendt S."/>
            <person name="Riley R."/>
            <person name="Andreopoulos W."/>
            <person name="Labutti K."/>
            <person name="Pangilinan J."/>
            <person name="Ruiz-Duenas F.J."/>
            <person name="Barrasa J.M."/>
            <person name="Sanchez-Garcia M."/>
            <person name="Camarero S."/>
            <person name="Miyauchi S."/>
            <person name="Serrano A."/>
            <person name="Linde D."/>
            <person name="Babiker R."/>
            <person name="Drula E."/>
            <person name="Ayuso-Fernandez I."/>
            <person name="Pacheco R."/>
            <person name="Padilla G."/>
            <person name="Ferreira P."/>
            <person name="Barriuso J."/>
            <person name="Kellner H."/>
            <person name="Castanera R."/>
            <person name="Alfaro M."/>
            <person name="Ramirez L."/>
            <person name="Pisabarro A.G."/>
            <person name="Kuo A."/>
            <person name="Tritt A."/>
            <person name="Lipzen A."/>
            <person name="He G."/>
            <person name="Yan M."/>
            <person name="Ng V."/>
            <person name="Cullen D."/>
            <person name="Martin F."/>
            <person name="Rosso M.-N."/>
            <person name="Henrissat B."/>
            <person name="Hibbett D."/>
            <person name="Martinez A.T."/>
            <person name="Grigoriev I.V."/>
        </authorList>
    </citation>
    <scope>NUCLEOTIDE SEQUENCE</scope>
    <source>
        <strain evidence="11">AH 40177</strain>
    </source>
</reference>
<comment type="similarity">
    <text evidence="1">Belongs to the glycosyltransferase 28 family.</text>
</comment>
<keyword evidence="4" id="KW-0808">Transferase</keyword>
<dbReference type="AlphaFoldDB" id="A0A9P5QBR2"/>
<dbReference type="InterPro" id="IPR002213">
    <property type="entry name" value="UDP_glucos_trans"/>
</dbReference>
<dbReference type="GO" id="GO:0016906">
    <property type="term" value="F:sterol 3-beta-glucosyltransferase activity"/>
    <property type="evidence" value="ECO:0007669"/>
    <property type="project" value="UniProtKB-EC"/>
</dbReference>
<feature type="compositionally biased region" description="Low complexity" evidence="8">
    <location>
        <begin position="79"/>
        <end position="100"/>
    </location>
</feature>
<dbReference type="Proteomes" id="UP000772434">
    <property type="component" value="Unassembled WGS sequence"/>
</dbReference>
<dbReference type="SUPFAM" id="SSF53756">
    <property type="entry name" value="UDP-Glycosyltransferase/glycogen phosphorylase"/>
    <property type="match status" value="1"/>
</dbReference>
<dbReference type="GO" id="GO:0016125">
    <property type="term" value="P:sterol metabolic process"/>
    <property type="evidence" value="ECO:0007669"/>
    <property type="project" value="TreeGrafter"/>
</dbReference>
<comment type="catalytic activity">
    <reaction evidence="7">
        <text>a sterol + UDP-alpha-D-glucose = a sterol 3-beta-D-glucoside + UDP + H(+)</text>
        <dbReference type="Rhea" id="RHEA:22724"/>
        <dbReference type="ChEBI" id="CHEBI:15378"/>
        <dbReference type="ChEBI" id="CHEBI:15889"/>
        <dbReference type="ChEBI" id="CHEBI:37424"/>
        <dbReference type="ChEBI" id="CHEBI:58223"/>
        <dbReference type="ChEBI" id="CHEBI:58885"/>
        <dbReference type="EC" id="2.4.1.173"/>
    </reaction>
    <physiologicalReaction direction="left-to-right" evidence="7">
        <dbReference type="Rhea" id="RHEA:22725"/>
    </physiologicalReaction>
</comment>
<protein>
    <recommendedName>
        <fullName evidence="2">sterol 3beta-glucosyltransferase</fullName>
        <ecNumber evidence="2">2.4.1.173</ecNumber>
    </recommendedName>
    <alternativeName>
        <fullName evidence="5">Autophagy-related protein 26</fullName>
    </alternativeName>
</protein>
<evidence type="ECO:0000313" key="12">
    <source>
        <dbReference type="Proteomes" id="UP000772434"/>
    </source>
</evidence>
<evidence type="ECO:0000256" key="4">
    <source>
        <dbReference type="ARBA" id="ARBA00022679"/>
    </source>
</evidence>
<evidence type="ECO:0000313" key="11">
    <source>
        <dbReference type="EMBL" id="KAF9077635.1"/>
    </source>
</evidence>
<dbReference type="FunFam" id="3.40.50.2000:FF:000009">
    <property type="entry name" value="Sterol 3-beta-glucosyltransferase UGT80A2"/>
    <property type="match status" value="1"/>
</dbReference>
<dbReference type="Pfam" id="PF03033">
    <property type="entry name" value="Glyco_transf_28"/>
    <property type="match status" value="1"/>
</dbReference>
<feature type="region of interest" description="Disordered" evidence="8">
    <location>
        <begin position="513"/>
        <end position="549"/>
    </location>
</feature>
<evidence type="ECO:0000256" key="3">
    <source>
        <dbReference type="ARBA" id="ARBA00022676"/>
    </source>
</evidence>
<evidence type="ECO:0000256" key="8">
    <source>
        <dbReference type="SAM" id="MobiDB-lite"/>
    </source>
</evidence>
<dbReference type="PANTHER" id="PTHR48050">
    <property type="entry name" value="STEROL 3-BETA-GLUCOSYLTRANSFERASE"/>
    <property type="match status" value="1"/>
</dbReference>
<dbReference type="GO" id="GO:0005975">
    <property type="term" value="P:carbohydrate metabolic process"/>
    <property type="evidence" value="ECO:0007669"/>
    <property type="project" value="InterPro"/>
</dbReference>
<evidence type="ECO:0000256" key="2">
    <source>
        <dbReference type="ARBA" id="ARBA00012650"/>
    </source>
</evidence>
<dbReference type="Pfam" id="PF06722">
    <property type="entry name" value="EryCIII-like_C"/>
    <property type="match status" value="1"/>
</dbReference>
<feature type="compositionally biased region" description="Low complexity" evidence="8">
    <location>
        <begin position="513"/>
        <end position="544"/>
    </location>
</feature>
<keyword evidence="12" id="KW-1185">Reference proteome</keyword>
<evidence type="ECO:0000256" key="5">
    <source>
        <dbReference type="ARBA" id="ARBA00029843"/>
    </source>
</evidence>
<sequence length="1024" mass="114123">MTYHDSDSESEESLPSNIARIYYNANEFDKFLRDDSRINRGFDDLVAKDLDSSELAAVGRSARVDVAGNSWTDGEFTLEPESFSEPSSEFSSKLPSSKPPNELGPAFHRAATTDGDSWQLSGTELVKLLIQEFGSLGEGEKLIFEADGFIYNDVLIMVSLVIHLTTHRLTFHASLLSARPDLQSSQQIIKAGPVTVVINSHRKRRLWLELTHDMLCTYASAGPDDHLRPVRSIPLSSIQAMSQSKDDPRILRATCGEYLNMPGQIEFDTVESAHEWRKEISGALFLQRHSRREAIGGDFSDASSGVRVSYPLHKIKKVKLLDWYKKNMATIKCDGLDDELFLGPILDVPAWSNLQGYIDEAQRRVSITSVSDAPVIVDLGPLTFTQDPQLTNRPVDSKEHILRKVLGLGGESELWFTRARLFRKIACLGYFVITRAYVLFWGKYLVKEDVKYRVPIRIINAAKPVSGKIWKIHGLSLEIEGSSDLKFQFKTSSIRDEVIRRINDWRVCPAPLTPSSSTTSSIPTTDSWPSTPQSTLSSLPATSSDNNTNAVDRISPLGRSAALASAVGMKFPISTILTFPKVINIDAGLLLNIPTLHFVCLTIGSRGDVQPYIALGVGLKKENHRVTIVTHKEYREWIEGFGLEFKQAGGDPGALMKLSVEHKMFSPEFFKESLAHFRPWLDQLLQDAWESCQGADVLLESPSAMAGVHIAEALHIPYFRTFTMPWTKTSQFPHAFFSPPVDSPTFNSASNVIWAATSGQINRWRRQTLKIGNTDMGHMVQSKIVFIYNFSQASDTAVVPKPLDWGDSISISGYWFLDNPDLNWEPPSTLISFIEKAREDGKAIVYIGFGSITVPNPNHVTSRIIEAVLKSDVRAIISKGWSTRMSKINDKELEPAMPAECYQLDKVPHDWLFPQMDAALHHGGAGTTGASLRAGIPTLIKPWFGDQFFWASRVQKLGAGLKLSSLHVNELADALTKATTNRIMKEKASIIGQKIRSEDGVRTAIQTLYTYIPRASQERRTLLN</sequence>
<dbReference type="InterPro" id="IPR004276">
    <property type="entry name" value="GlycoTrans_28_N"/>
</dbReference>
<feature type="region of interest" description="Disordered" evidence="8">
    <location>
        <begin position="77"/>
        <end position="103"/>
    </location>
</feature>
<dbReference type="InterPro" id="IPR050426">
    <property type="entry name" value="Glycosyltransferase_28"/>
</dbReference>
<feature type="domain" description="Erythromycin biosynthesis protein CIII-like C-terminal" evidence="10">
    <location>
        <begin position="893"/>
        <end position="993"/>
    </location>
</feature>
<comment type="caution">
    <text evidence="11">The sequence shown here is derived from an EMBL/GenBank/DDBJ whole genome shotgun (WGS) entry which is preliminary data.</text>
</comment>
<accession>A0A9P5QBR2</accession>
<keyword evidence="3" id="KW-0328">Glycosyltransferase</keyword>
<dbReference type="PANTHER" id="PTHR48050:SF26">
    <property type="entry name" value="STEROL 3-BETA-GLUCOSYLTRANSFERASE"/>
    <property type="match status" value="1"/>
</dbReference>
<evidence type="ECO:0000256" key="1">
    <source>
        <dbReference type="ARBA" id="ARBA00006962"/>
    </source>
</evidence>
<name>A0A9P5QBR2_9AGAR</name>
<dbReference type="CDD" id="cd03784">
    <property type="entry name" value="GT1_Gtf-like"/>
    <property type="match status" value="1"/>
</dbReference>
<evidence type="ECO:0000256" key="7">
    <source>
        <dbReference type="ARBA" id="ARBA00049453"/>
    </source>
</evidence>
<organism evidence="11 12">
    <name type="scientific">Rhodocollybia butyracea</name>
    <dbReference type="NCBI Taxonomy" id="206335"/>
    <lineage>
        <taxon>Eukaryota</taxon>
        <taxon>Fungi</taxon>
        <taxon>Dikarya</taxon>
        <taxon>Basidiomycota</taxon>
        <taxon>Agaricomycotina</taxon>
        <taxon>Agaricomycetes</taxon>
        <taxon>Agaricomycetidae</taxon>
        <taxon>Agaricales</taxon>
        <taxon>Marasmiineae</taxon>
        <taxon>Omphalotaceae</taxon>
        <taxon>Rhodocollybia</taxon>
    </lineage>
</organism>
<evidence type="ECO:0000259" key="9">
    <source>
        <dbReference type="Pfam" id="PF03033"/>
    </source>
</evidence>
<comment type="catalytic activity">
    <reaction evidence="6">
        <text>ergosterol + UDP-alpha-D-glucose = ergosteryl 3-beta-D-glucoside + UDP + H(+)</text>
        <dbReference type="Rhea" id="RHEA:61836"/>
        <dbReference type="ChEBI" id="CHEBI:15378"/>
        <dbReference type="ChEBI" id="CHEBI:16933"/>
        <dbReference type="ChEBI" id="CHEBI:52973"/>
        <dbReference type="ChEBI" id="CHEBI:58223"/>
        <dbReference type="ChEBI" id="CHEBI:58885"/>
    </reaction>
    <physiologicalReaction direction="left-to-right" evidence="6">
        <dbReference type="Rhea" id="RHEA:61837"/>
    </physiologicalReaction>
</comment>
<dbReference type="SUPFAM" id="SSF50729">
    <property type="entry name" value="PH domain-like"/>
    <property type="match status" value="1"/>
</dbReference>
<feature type="domain" description="Glycosyltransferase family 28 N-terminal" evidence="9">
    <location>
        <begin position="599"/>
        <end position="732"/>
    </location>
</feature>
<dbReference type="FunFam" id="3.40.50.2000:FF:000029">
    <property type="entry name" value="Sterol 3-beta-glucosyltransferase"/>
    <property type="match status" value="1"/>
</dbReference>
<evidence type="ECO:0000259" key="10">
    <source>
        <dbReference type="Pfam" id="PF06722"/>
    </source>
</evidence>
<dbReference type="Gene3D" id="3.40.50.2000">
    <property type="entry name" value="Glycogen Phosphorylase B"/>
    <property type="match status" value="2"/>
</dbReference>
<dbReference type="EC" id="2.4.1.173" evidence="2"/>